<dbReference type="GO" id="GO:0005975">
    <property type="term" value="P:carbohydrate metabolic process"/>
    <property type="evidence" value="ECO:0007669"/>
    <property type="project" value="InterPro"/>
</dbReference>
<dbReference type="HOGENOM" id="CLU_046651_3_0_10"/>
<keyword evidence="2" id="KW-0413">Isomerase</keyword>
<proteinExistence type="inferred from homology"/>
<dbReference type="Gene3D" id="1.50.10.10">
    <property type="match status" value="1"/>
</dbReference>
<dbReference type="Pfam" id="PF07221">
    <property type="entry name" value="GlcNAc_2-epim"/>
    <property type="match status" value="1"/>
</dbReference>
<comment type="similarity">
    <text evidence="1">Belongs to the N-acylglucosamine 2-epimerase family.</text>
</comment>
<dbReference type="STRING" id="1191523.MROS_2629"/>
<accession>I6ZV07</accession>
<gene>
    <name evidence="3" type="ordered locus">MROS_2629</name>
</gene>
<dbReference type="InterPro" id="IPR012341">
    <property type="entry name" value="6hp_glycosidase-like_sf"/>
</dbReference>
<protein>
    <submittedName>
        <fullName evidence="3">N-acylglucosamine 2-epimerase superfamily</fullName>
    </submittedName>
</protein>
<dbReference type="eggNOG" id="COG2942">
    <property type="taxonomic scope" value="Bacteria"/>
</dbReference>
<sequence length="439" mass="51486">MKKFIILLFINAVVISAGIQSDKENYIERLNTLLEREISLWYPLCVDTLYGGYYSDINYKWELEGAQNKMIVTQARHIWSISNAALKFPKYRQYLKYAKHGVDFLSRVMWDDKYGGFYDLVDRKGKPIKENGKIIKKAYGNAFAIYGLSAYFRATGDSSALKLAIKTFEWLDRHSYDEQYGGYFQFMDSNGAPFTEGYNEVPPKDQNSSIHLLEAFTELYKVWKDDHLRRRLESVFYLVRDKIVSEKGYMRLFFTRDMKPISYRDSSDQVRSRNFEFDHVSFGHDIEVAYLLLEASDAMDLSDKEKTLGIAKKLVDHTLLNGWDSDKGGIYDRGYYFKGKDKITIIRKSKEWWAQAEALNSALLFAILFPVDNIDYYSYFEKQINHIENYLVDGKYGGWYFWGKDSVENMEFYPKATIWKGNYHTTRALINCLNHLDND</sequence>
<evidence type="ECO:0000256" key="1">
    <source>
        <dbReference type="ARBA" id="ARBA00008558"/>
    </source>
</evidence>
<dbReference type="SUPFAM" id="SSF48208">
    <property type="entry name" value="Six-hairpin glycosidases"/>
    <property type="match status" value="1"/>
</dbReference>
<dbReference type="GO" id="GO:0016853">
    <property type="term" value="F:isomerase activity"/>
    <property type="evidence" value="ECO:0007669"/>
    <property type="project" value="UniProtKB-KW"/>
</dbReference>
<dbReference type="InterPro" id="IPR010819">
    <property type="entry name" value="AGE/CE"/>
</dbReference>
<dbReference type="OrthoDB" id="5141876at2"/>
<dbReference type="AlphaFoldDB" id="I6ZV07"/>
<dbReference type="EMBL" id="CP003557">
    <property type="protein sequence ID" value="AFN75859.1"/>
    <property type="molecule type" value="Genomic_DNA"/>
</dbReference>
<dbReference type="PANTHER" id="PTHR15108">
    <property type="entry name" value="N-ACYLGLUCOSAMINE-2-EPIMERASE"/>
    <property type="match status" value="1"/>
</dbReference>
<evidence type="ECO:0000313" key="3">
    <source>
        <dbReference type="EMBL" id="AFN75859.1"/>
    </source>
</evidence>
<dbReference type="RefSeq" id="WP_014857289.1">
    <property type="nucleotide sequence ID" value="NC_018178.1"/>
</dbReference>
<dbReference type="KEGG" id="mro:MROS_2629"/>
<organism evidence="3 4">
    <name type="scientific">Melioribacter roseus (strain DSM 23840 / JCM 17771 / VKM B-2668 / P3M-2)</name>
    <dbReference type="NCBI Taxonomy" id="1191523"/>
    <lineage>
        <taxon>Bacteria</taxon>
        <taxon>Pseudomonadati</taxon>
        <taxon>Ignavibacteriota</taxon>
        <taxon>Ignavibacteria</taxon>
        <taxon>Ignavibacteriales</taxon>
        <taxon>Melioribacteraceae</taxon>
        <taxon>Melioribacter</taxon>
    </lineage>
</organism>
<evidence type="ECO:0000313" key="4">
    <source>
        <dbReference type="Proteomes" id="UP000009011"/>
    </source>
</evidence>
<keyword evidence="4" id="KW-1185">Reference proteome</keyword>
<dbReference type="InterPro" id="IPR008928">
    <property type="entry name" value="6-hairpin_glycosidase_sf"/>
</dbReference>
<dbReference type="Proteomes" id="UP000009011">
    <property type="component" value="Chromosome"/>
</dbReference>
<evidence type="ECO:0000256" key="2">
    <source>
        <dbReference type="ARBA" id="ARBA00023235"/>
    </source>
</evidence>
<name>I6ZV07_MELRP</name>
<reference evidence="3 4" key="1">
    <citation type="journal article" date="2013" name="PLoS ONE">
        <title>Genomic analysis of Melioribacter roseus, facultatively anaerobic organotrophic bacterium representing a novel deep lineage within Bacteriodetes/Chlorobi group.</title>
        <authorList>
            <person name="Kadnikov V.V."/>
            <person name="Mardanov A.V."/>
            <person name="Podosokorskaya O.A."/>
            <person name="Gavrilov S.N."/>
            <person name="Kublanov I.V."/>
            <person name="Beletsky A.V."/>
            <person name="Bonch-Osmolovskaya E.A."/>
            <person name="Ravin N.V."/>
        </authorList>
    </citation>
    <scope>NUCLEOTIDE SEQUENCE [LARGE SCALE GENOMIC DNA]</scope>
    <source>
        <strain evidence="4">JCM 17771 / P3M-2</strain>
    </source>
</reference>